<proteinExistence type="predicted"/>
<reference evidence="2" key="1">
    <citation type="submission" date="2022-12" db="EMBL/GenBank/DDBJ databases">
        <title>Complete genome sequence of an Australian strain of Rouxiella badensis DAR84756 and resolution of the R. badensis DSM100043 and R. chamberiensis DSM28324 genomes.</title>
        <authorList>
            <person name="Paul S."/>
            <person name="Anderson P.J."/>
            <person name="Maynard G."/>
            <person name="Dyall-Smith M."/>
            <person name="Kudinha T."/>
        </authorList>
    </citation>
    <scope>NUCLEOTIDE SEQUENCE</scope>
    <source>
        <strain evidence="2">DSM 28324</strain>
    </source>
</reference>
<sequence>MLDLLNIKTEHFEFSMWCSNIIKRQQVYETTLDKRGKYEESGSEIRFSPELTLTSDVLVEGQASAVEYIDGELKKISTFQTSRPLFFENVQYQMEWIFNAPEVEQAQIAHRLHSINEGFRFTRGKGNSPPRLVGTLNTGNDVGWLKLPLFYEVAGQLHELTMSFEVLPTKMDLHSDLAAMYQSIDKAYPLWRFSLAERTEQDSAQSKRRGNFPLLWLANFTALRIKLEESLKVIAQAPHNRLQSHAGHSKADRLKGKLSYRLTERIREDIRGGQKDKSYYTEKKFLSVDTPENRFIKMVVQHSKASLEDFHHKLQQANQSPDKQRLSTQFLEEIASWQIPLTKMQNQNFLREVGAFNGHTRESLVLQQKTGYSTVYRIWQQLKFYLDIFAHQATVSMKSVAEIYEVWCFLTLREILIDELGFRDVSVSKKTLETNDYMEYQLKDGFSGAFEFTRQDGLKARLAHEPIFFPKGKIIRSYLVTQRPDILLEIIFPEGKKCIWLFDAKYRIKTKSDRFDNSDIQKIDFVPDDAINQMHRYRDALICTTNQFNALSSSVSKKTRPIFGAFALYPGYFDQKIENNPYHDAIEDVGIGAFAMLPDESIEGEKRRSGRKWLIDFLKKQLGVTESAYAAQELQEKLLTSNPARIPHYGMKQILYPDLLMTAALGGMSGRHASYMAAFNSGDFRWYHLKKDTFLQKYESHVVDEIRFLALAGTSLTDSTTKQIERIWPVNKVTLVRRSQITVEQAGKSSDSEELYYLFHLGAALTLSKPILGVPHRPILNSLRFTTLTRLQKAHRFNEVEAIYREALISGIKKPA</sequence>
<keyword evidence="3" id="KW-1185">Reference proteome</keyword>
<evidence type="ECO:0000259" key="1">
    <source>
        <dbReference type="Pfam" id="PF09823"/>
    </source>
</evidence>
<dbReference type="Pfam" id="PF09823">
    <property type="entry name" value="DUF2357"/>
    <property type="match status" value="1"/>
</dbReference>
<name>A0ABY7HME9_9GAMM</name>
<evidence type="ECO:0000313" key="3">
    <source>
        <dbReference type="Proteomes" id="UP001164712"/>
    </source>
</evidence>
<protein>
    <submittedName>
        <fullName evidence="2">Restriction endonuclease-like protein</fullName>
    </submittedName>
</protein>
<accession>A0ABY7HME9</accession>
<dbReference type="RefSeq" id="WP_045049668.1">
    <property type="nucleotide sequence ID" value="NZ_CP114058.1"/>
</dbReference>
<dbReference type="Proteomes" id="UP001164712">
    <property type="component" value="Chromosome"/>
</dbReference>
<dbReference type="Pfam" id="PF04411">
    <property type="entry name" value="PDDEXK_7"/>
    <property type="match status" value="1"/>
</dbReference>
<gene>
    <name evidence="2" type="ORF">O1V66_16895</name>
</gene>
<organism evidence="2 3">
    <name type="scientific">Rouxiella chamberiensis</name>
    <dbReference type="NCBI Taxonomy" id="1513468"/>
    <lineage>
        <taxon>Bacteria</taxon>
        <taxon>Pseudomonadati</taxon>
        <taxon>Pseudomonadota</taxon>
        <taxon>Gammaproteobacteria</taxon>
        <taxon>Enterobacterales</taxon>
        <taxon>Yersiniaceae</taxon>
        <taxon>Rouxiella</taxon>
    </lineage>
</organism>
<evidence type="ECO:0000313" key="2">
    <source>
        <dbReference type="EMBL" id="WAT00546.1"/>
    </source>
</evidence>
<dbReference type="InterPro" id="IPR007505">
    <property type="entry name" value="PDDEXK_7"/>
</dbReference>
<dbReference type="EMBL" id="CP114058">
    <property type="protein sequence ID" value="WAT00546.1"/>
    <property type="molecule type" value="Genomic_DNA"/>
</dbReference>
<dbReference type="InterPro" id="IPR018633">
    <property type="entry name" value="DUF2357"/>
</dbReference>
<feature type="domain" description="DUF2357" evidence="1">
    <location>
        <begin position="133"/>
        <end position="379"/>
    </location>
</feature>